<dbReference type="EMBL" id="CP024915">
    <property type="protein sequence ID" value="AUZ88795.1"/>
    <property type="molecule type" value="Genomic_DNA"/>
</dbReference>
<dbReference type="Pfam" id="PF10099">
    <property type="entry name" value="RskA_C"/>
    <property type="match status" value="1"/>
</dbReference>
<dbReference type="PANTHER" id="PTHR37461:SF1">
    <property type="entry name" value="ANTI-SIGMA-K FACTOR RSKA"/>
    <property type="match status" value="1"/>
</dbReference>
<evidence type="ECO:0000256" key="12">
    <source>
        <dbReference type="SAM" id="Phobius"/>
    </source>
</evidence>
<keyword evidence="7 12" id="KW-0472">Membrane</keyword>
<evidence type="ECO:0000256" key="10">
    <source>
        <dbReference type="ARBA" id="ARBA00030803"/>
    </source>
</evidence>
<feature type="domain" description="Anti-sigma-K factor RskA N-terminal" evidence="14">
    <location>
        <begin position="23"/>
        <end position="69"/>
    </location>
</feature>
<evidence type="ECO:0000256" key="2">
    <source>
        <dbReference type="ARBA" id="ARBA00004236"/>
    </source>
</evidence>
<keyword evidence="3" id="KW-1003">Cell membrane</keyword>
<evidence type="ECO:0000256" key="11">
    <source>
        <dbReference type="SAM" id="MobiDB-lite"/>
    </source>
</evidence>
<dbReference type="InterPro" id="IPR018764">
    <property type="entry name" value="RskA_C"/>
</dbReference>
<feature type="domain" description="Anti-sigma K factor RskA C-terminal" evidence="13">
    <location>
        <begin position="155"/>
        <end position="286"/>
    </location>
</feature>
<evidence type="ECO:0000259" key="13">
    <source>
        <dbReference type="Pfam" id="PF10099"/>
    </source>
</evidence>
<name>A0A2L0UHS6_9MICC</name>
<evidence type="ECO:0000256" key="6">
    <source>
        <dbReference type="ARBA" id="ARBA00023015"/>
    </source>
</evidence>
<comment type="subcellular location">
    <subcellularLocation>
        <location evidence="2">Cell membrane</location>
    </subcellularLocation>
    <subcellularLocation>
        <location evidence="1">Membrane</location>
        <topology evidence="1">Single-pass membrane protein</topology>
    </subcellularLocation>
</comment>
<dbReference type="Pfam" id="PF22618">
    <property type="entry name" value="RskA_N"/>
    <property type="match status" value="1"/>
</dbReference>
<evidence type="ECO:0000256" key="1">
    <source>
        <dbReference type="ARBA" id="ARBA00004167"/>
    </source>
</evidence>
<protein>
    <recommendedName>
        <fullName evidence="10">Regulator of SigK</fullName>
    </recommendedName>
    <alternativeName>
        <fullName evidence="9">Sigma-K anti-sigma factor RskA</fullName>
    </alternativeName>
</protein>
<evidence type="ECO:0000256" key="7">
    <source>
        <dbReference type="ARBA" id="ARBA00023136"/>
    </source>
</evidence>
<evidence type="ECO:0000259" key="14">
    <source>
        <dbReference type="Pfam" id="PF22618"/>
    </source>
</evidence>
<dbReference type="Proteomes" id="UP000239187">
    <property type="component" value="Chromosome"/>
</dbReference>
<proteinExistence type="predicted"/>
<keyword evidence="8" id="KW-0804">Transcription</keyword>
<sequence length="295" mass="30164">MQDRDMNRQFADDLATDLARGHLLEWAELYALDAISSDERRIIEAFLEGTDPATSATFADRVRTCRETVTSVYAAGEVEPPADLFERIVAQLPGAGQSGDGSAAPTGSLPRPGLAAVPGPGAEGVQQAEHGAGQDDLARRRAAKASMSSRAGRWVVAAAAAVVIAVGGVTIAQNLEQTTVEQQVMQASDVRTEQLTLAAGGVADLAVSGEENAAVVTLSGVPAPAAGFVYQMWRIPSDGTAPVSVGTMSGEDVAGTKVTELSDIGGFSAIAITVEPEGGSATPTLPIVAEIPLGA</sequence>
<dbReference type="InterPro" id="IPR051474">
    <property type="entry name" value="Anti-sigma-K/W_factor"/>
</dbReference>
<dbReference type="GO" id="GO:0006417">
    <property type="term" value="P:regulation of translation"/>
    <property type="evidence" value="ECO:0007669"/>
    <property type="project" value="TreeGrafter"/>
</dbReference>
<dbReference type="GO" id="GO:0016989">
    <property type="term" value="F:sigma factor antagonist activity"/>
    <property type="evidence" value="ECO:0007669"/>
    <property type="project" value="TreeGrafter"/>
</dbReference>
<evidence type="ECO:0000256" key="3">
    <source>
        <dbReference type="ARBA" id="ARBA00022475"/>
    </source>
</evidence>
<evidence type="ECO:0000256" key="4">
    <source>
        <dbReference type="ARBA" id="ARBA00022692"/>
    </source>
</evidence>
<dbReference type="Gene3D" id="1.10.10.1320">
    <property type="entry name" value="Anti-sigma factor, zinc-finger domain"/>
    <property type="match status" value="1"/>
</dbReference>
<dbReference type="AlphaFoldDB" id="A0A2L0UHS6"/>
<feature type="region of interest" description="Disordered" evidence="11">
    <location>
        <begin position="95"/>
        <end position="143"/>
    </location>
</feature>
<dbReference type="InterPro" id="IPR041916">
    <property type="entry name" value="Anti_sigma_zinc_sf"/>
</dbReference>
<evidence type="ECO:0000313" key="16">
    <source>
        <dbReference type="Proteomes" id="UP000239187"/>
    </source>
</evidence>
<reference evidence="15 16" key="1">
    <citation type="submission" date="2017-11" db="EMBL/GenBank/DDBJ databases">
        <title>Draft genome of Arthrobacter agilis strain UMCV2, a plant growth-promoting rhizobacterium and biocontrol capacity of phytopathogenic fungi.</title>
        <authorList>
            <person name="Martinez-Camara R."/>
            <person name="Santoyo G."/>
            <person name="Moreno-Hagelsieb G."/>
            <person name="Valencia-Cantero E."/>
        </authorList>
    </citation>
    <scope>NUCLEOTIDE SEQUENCE [LARGE SCALE GENOMIC DNA]</scope>
    <source>
        <strain evidence="15 16">UMCV2</strain>
    </source>
</reference>
<dbReference type="PANTHER" id="PTHR37461">
    <property type="entry name" value="ANTI-SIGMA-K FACTOR RSKA"/>
    <property type="match status" value="1"/>
</dbReference>
<dbReference type="GO" id="GO:0005886">
    <property type="term" value="C:plasma membrane"/>
    <property type="evidence" value="ECO:0007669"/>
    <property type="project" value="UniProtKB-SubCell"/>
</dbReference>
<keyword evidence="4 12" id="KW-0812">Transmembrane</keyword>
<keyword evidence="6" id="KW-0805">Transcription regulation</keyword>
<organism evidence="15 16">
    <name type="scientific">Arthrobacter agilis</name>
    <dbReference type="NCBI Taxonomy" id="37921"/>
    <lineage>
        <taxon>Bacteria</taxon>
        <taxon>Bacillati</taxon>
        <taxon>Actinomycetota</taxon>
        <taxon>Actinomycetes</taxon>
        <taxon>Micrococcales</taxon>
        <taxon>Micrococcaceae</taxon>
        <taxon>Arthrobacter</taxon>
    </lineage>
</organism>
<evidence type="ECO:0000256" key="5">
    <source>
        <dbReference type="ARBA" id="ARBA00022989"/>
    </source>
</evidence>
<feature type="transmembrane region" description="Helical" evidence="12">
    <location>
        <begin position="154"/>
        <end position="172"/>
    </location>
</feature>
<gene>
    <name evidence="15" type="ORF">CVO76_14950</name>
</gene>
<evidence type="ECO:0000256" key="9">
    <source>
        <dbReference type="ARBA" id="ARBA00029829"/>
    </source>
</evidence>
<dbReference type="InterPro" id="IPR053877">
    <property type="entry name" value="RskA_N"/>
</dbReference>
<keyword evidence="5 12" id="KW-1133">Transmembrane helix</keyword>
<evidence type="ECO:0000313" key="15">
    <source>
        <dbReference type="EMBL" id="AUZ88795.1"/>
    </source>
</evidence>
<evidence type="ECO:0000256" key="8">
    <source>
        <dbReference type="ARBA" id="ARBA00023163"/>
    </source>
</evidence>
<accession>A0A2L0UHS6</accession>